<proteinExistence type="predicted"/>
<sequence length="199" mass="20733">MIAKTLPAHLATGSALLALALLLPGCKKEPAVVAKDADAGEVAAKVASAGVKFQPGAWSTQVKAIDIDMPGMPAEMVASMKDSLGRARAERSCLTKEKAARPDGDFFGQADKTCRYKTFTMADGKIDGVLNCGHGGANQTITLKGTYGGDHFTMDMDMTGSGPGGKQMRMHVATQSNRVGECTPQEKAQADADEKAASI</sequence>
<feature type="region of interest" description="Disordered" evidence="1">
    <location>
        <begin position="177"/>
        <end position="199"/>
    </location>
</feature>
<evidence type="ECO:0000256" key="1">
    <source>
        <dbReference type="SAM" id="MobiDB-lite"/>
    </source>
</evidence>
<evidence type="ECO:0000256" key="2">
    <source>
        <dbReference type="SAM" id="SignalP"/>
    </source>
</evidence>
<feature type="chain" id="PRO_5045180270" evidence="2">
    <location>
        <begin position="21"/>
        <end position="199"/>
    </location>
</feature>
<evidence type="ECO:0000313" key="3">
    <source>
        <dbReference type="EMBL" id="MFC3669892.1"/>
    </source>
</evidence>
<organism evidence="3 4">
    <name type="scientific">Novosphingobium pokkalii</name>
    <dbReference type="NCBI Taxonomy" id="1770194"/>
    <lineage>
        <taxon>Bacteria</taxon>
        <taxon>Pseudomonadati</taxon>
        <taxon>Pseudomonadota</taxon>
        <taxon>Alphaproteobacteria</taxon>
        <taxon>Sphingomonadales</taxon>
        <taxon>Sphingomonadaceae</taxon>
        <taxon>Novosphingobium</taxon>
    </lineage>
</organism>
<feature type="compositionally biased region" description="Basic and acidic residues" evidence="1">
    <location>
        <begin position="188"/>
        <end position="199"/>
    </location>
</feature>
<dbReference type="InterPro" id="IPR022061">
    <property type="entry name" value="DUF3617"/>
</dbReference>
<comment type="caution">
    <text evidence="3">The sequence shown here is derived from an EMBL/GenBank/DDBJ whole genome shotgun (WGS) entry which is preliminary data.</text>
</comment>
<dbReference type="RefSeq" id="WP_191324778.1">
    <property type="nucleotide sequence ID" value="NZ_BMZP01000011.1"/>
</dbReference>
<dbReference type="Pfam" id="PF12276">
    <property type="entry name" value="DUF3617"/>
    <property type="match status" value="1"/>
</dbReference>
<protein>
    <submittedName>
        <fullName evidence="3">DUF3617 domain-containing protein</fullName>
    </submittedName>
</protein>
<reference evidence="4" key="1">
    <citation type="journal article" date="2019" name="Int. J. Syst. Evol. Microbiol.">
        <title>The Global Catalogue of Microorganisms (GCM) 10K type strain sequencing project: providing services to taxonomists for standard genome sequencing and annotation.</title>
        <authorList>
            <consortium name="The Broad Institute Genomics Platform"/>
            <consortium name="The Broad Institute Genome Sequencing Center for Infectious Disease"/>
            <person name="Wu L."/>
            <person name="Ma J."/>
        </authorList>
    </citation>
    <scope>NUCLEOTIDE SEQUENCE [LARGE SCALE GENOMIC DNA]</scope>
    <source>
        <strain evidence="4">KCTC 42224</strain>
    </source>
</reference>
<name>A0ABV7UYT9_9SPHN</name>
<feature type="signal peptide" evidence="2">
    <location>
        <begin position="1"/>
        <end position="20"/>
    </location>
</feature>
<keyword evidence="2" id="KW-0732">Signal</keyword>
<dbReference type="EMBL" id="JBHRYE010000001">
    <property type="protein sequence ID" value="MFC3669892.1"/>
    <property type="molecule type" value="Genomic_DNA"/>
</dbReference>
<dbReference type="Proteomes" id="UP001595683">
    <property type="component" value="Unassembled WGS sequence"/>
</dbReference>
<accession>A0ABV7UYT9</accession>
<gene>
    <name evidence="3" type="ORF">ACFOOT_00495</name>
</gene>
<keyword evidence="4" id="KW-1185">Reference proteome</keyword>
<evidence type="ECO:0000313" key="4">
    <source>
        <dbReference type="Proteomes" id="UP001595683"/>
    </source>
</evidence>